<dbReference type="Pfam" id="PF20289">
    <property type="entry name" value="MComp1"/>
    <property type="match status" value="1"/>
</dbReference>
<dbReference type="AlphaFoldDB" id="A0A7U0AUD9"/>
<accession>A0A7U0AUD9</accession>
<proteinExistence type="predicted"/>
<gene>
    <name evidence="1" type="ORF">I6I39_16095</name>
</gene>
<name>A0A7U0AUD9_YEREN</name>
<organism evidence="1 2">
    <name type="scientific">Yersinia enterocolitica</name>
    <dbReference type="NCBI Taxonomy" id="630"/>
    <lineage>
        <taxon>Bacteria</taxon>
        <taxon>Pseudomonadati</taxon>
        <taxon>Pseudomonadota</taxon>
        <taxon>Gammaproteobacteria</taxon>
        <taxon>Enterobacterales</taxon>
        <taxon>Yersiniaceae</taxon>
        <taxon>Yersinia</taxon>
    </lineage>
</organism>
<protein>
    <submittedName>
        <fullName evidence="1">Uncharacterized protein</fullName>
    </submittedName>
</protein>
<evidence type="ECO:0000313" key="2">
    <source>
        <dbReference type="Proteomes" id="UP000595309"/>
    </source>
</evidence>
<dbReference type="Proteomes" id="UP000595309">
    <property type="component" value="Chromosome"/>
</dbReference>
<dbReference type="RefSeq" id="WP_016266229.1">
    <property type="nucleotide sequence ID" value="NZ_CGBC01000003.1"/>
</dbReference>
<reference evidence="1 2" key="1">
    <citation type="submission" date="2021-01" db="EMBL/GenBank/DDBJ databases">
        <title>FDA dAtabase for Regulatory Grade micrObial Sequences (FDA-ARGOS): Supporting development and validation of Infectious Disease Dx tests.</title>
        <authorList>
            <person name="Blissenbach B."/>
            <person name="Krut O."/>
            <person name="Tallon L."/>
            <person name="Sadzewicz L."/>
            <person name="Zhao X."/>
            <person name="Boylan J."/>
            <person name="Ott S."/>
            <person name="Bowen H."/>
            <person name="Vavikolanu K."/>
            <person name="Mehta A."/>
            <person name="Aluvathingal J."/>
            <person name="Nadendla S."/>
            <person name="Yan Y."/>
            <person name="Sichtig H."/>
        </authorList>
    </citation>
    <scope>NUCLEOTIDE SEQUENCE [LARGE SCALE GENOMIC DNA]</scope>
    <source>
        <strain evidence="1 2">FDAARGOS_1082</strain>
    </source>
</reference>
<dbReference type="EMBL" id="CP068146">
    <property type="protein sequence ID" value="QQU46442.1"/>
    <property type="molecule type" value="Genomic_DNA"/>
</dbReference>
<dbReference type="InterPro" id="IPR046905">
    <property type="entry name" value="ABC-3C_MC1"/>
</dbReference>
<sequence>MKLLSNNYDLKFLASEFEEAKFDLLVSDDSLCYLSCIVCTFNTSEEVISNWKDVQSLVSGCYQTPNELARWNIYIIFFCKGDLSVWDKYVIENDKYSARKIVIDGIKAHPNKMEIEEVLNNYLLGEDLHLKEVHAPTKIESHSKITKAIAETPLGGAYDSKLKRAEILNKIIEKVTSNENKKS</sequence>
<evidence type="ECO:0000313" key="1">
    <source>
        <dbReference type="EMBL" id="QQU46442.1"/>
    </source>
</evidence>